<evidence type="ECO:0000313" key="2">
    <source>
        <dbReference type="Proteomes" id="UP000016986"/>
    </source>
</evidence>
<reference evidence="1 2" key="1">
    <citation type="submission" date="2013-09" db="EMBL/GenBank/DDBJ databases">
        <title>Whole genome sequencing of Halarchaeum acidiphilum strain MH1-52-1.</title>
        <authorList>
            <person name="Shimane Y."/>
            <person name="Minegishi H."/>
            <person name="Nishi S."/>
            <person name="Echigo A."/>
            <person name="Shuto A."/>
            <person name="Konishi M."/>
            <person name="Ito T."/>
            <person name="Ohkuma M."/>
            <person name="Ohta Y."/>
            <person name="Nagano Y."/>
            <person name="Tsubouchi T."/>
            <person name="Mori K."/>
            <person name="Usui K."/>
            <person name="Kamekura M."/>
            <person name="Usami R."/>
            <person name="Takaki Y."/>
            <person name="Hatada Y."/>
        </authorList>
    </citation>
    <scope>NUCLEOTIDE SEQUENCE [LARGE SCALE GENOMIC DNA]</scope>
    <source>
        <strain evidence="1 2">JCM 16109</strain>
    </source>
</reference>
<gene>
    <name evidence="1" type="ORF">MBEHAL_2601</name>
</gene>
<keyword evidence="2" id="KW-1185">Reference proteome</keyword>
<dbReference type="AlphaFoldDB" id="U2YHB5"/>
<evidence type="ECO:0000313" key="1">
    <source>
        <dbReference type="EMBL" id="GAD53841.1"/>
    </source>
</evidence>
<comment type="caution">
    <text evidence="1">The sequence shown here is derived from an EMBL/GenBank/DDBJ whole genome shotgun (WGS) entry which is preliminary data.</text>
</comment>
<dbReference type="Proteomes" id="UP000016986">
    <property type="component" value="Unassembled WGS sequence"/>
</dbReference>
<proteinExistence type="predicted"/>
<organism evidence="1 2">
    <name type="scientific">Halarchaeum acidiphilum MH1-52-1</name>
    <dbReference type="NCBI Taxonomy" id="1261545"/>
    <lineage>
        <taxon>Archaea</taxon>
        <taxon>Methanobacteriati</taxon>
        <taxon>Methanobacteriota</taxon>
        <taxon>Stenosarchaea group</taxon>
        <taxon>Halobacteria</taxon>
        <taxon>Halobacteriales</taxon>
        <taxon>Halobacteriaceae</taxon>
    </lineage>
</organism>
<sequence length="48" mass="5204">MGETDALSASIGSVPSKACRMGLVVRVRPTKRLLPSEYNERSAEIDVI</sequence>
<dbReference type="EMBL" id="BATA01000111">
    <property type="protein sequence ID" value="GAD53841.1"/>
    <property type="molecule type" value="Genomic_DNA"/>
</dbReference>
<accession>U2YHB5</accession>
<name>U2YHB5_9EURY</name>
<protein>
    <submittedName>
        <fullName evidence="1">Uncharacterized protein</fullName>
    </submittedName>
</protein>